<proteinExistence type="predicted"/>
<reference evidence="1" key="1">
    <citation type="submission" date="2023-01" db="EMBL/GenBank/DDBJ databases">
        <title>Colletotrichum chrysophilum M932 genome sequence.</title>
        <authorList>
            <person name="Baroncelli R."/>
        </authorList>
    </citation>
    <scope>NUCLEOTIDE SEQUENCE</scope>
    <source>
        <strain evidence="1">M932</strain>
    </source>
</reference>
<sequence length="49" mass="5434">MAATSLPSTSISVKINDFVVSSDMDNITQTVRKTERITSKKKFSEERGV</sequence>
<protein>
    <submittedName>
        <fullName evidence="1">Uncharacterized protein</fullName>
    </submittedName>
</protein>
<name>A0AAD9EM10_9PEZI</name>
<dbReference type="AlphaFoldDB" id="A0AAD9EM10"/>
<evidence type="ECO:0000313" key="1">
    <source>
        <dbReference type="EMBL" id="KAK1856829.1"/>
    </source>
</evidence>
<keyword evidence="2" id="KW-1185">Reference proteome</keyword>
<organism evidence="1 2">
    <name type="scientific">Colletotrichum chrysophilum</name>
    <dbReference type="NCBI Taxonomy" id="1836956"/>
    <lineage>
        <taxon>Eukaryota</taxon>
        <taxon>Fungi</taxon>
        <taxon>Dikarya</taxon>
        <taxon>Ascomycota</taxon>
        <taxon>Pezizomycotina</taxon>
        <taxon>Sordariomycetes</taxon>
        <taxon>Hypocreomycetidae</taxon>
        <taxon>Glomerellales</taxon>
        <taxon>Glomerellaceae</taxon>
        <taxon>Colletotrichum</taxon>
        <taxon>Colletotrichum gloeosporioides species complex</taxon>
    </lineage>
</organism>
<accession>A0AAD9EM10</accession>
<evidence type="ECO:0000313" key="2">
    <source>
        <dbReference type="Proteomes" id="UP001243330"/>
    </source>
</evidence>
<dbReference type="EMBL" id="JAQOWY010000005">
    <property type="protein sequence ID" value="KAK1856829.1"/>
    <property type="molecule type" value="Genomic_DNA"/>
</dbReference>
<gene>
    <name evidence="1" type="ORF">CCHR01_00592</name>
</gene>
<comment type="caution">
    <text evidence="1">The sequence shown here is derived from an EMBL/GenBank/DDBJ whole genome shotgun (WGS) entry which is preliminary data.</text>
</comment>
<dbReference type="Proteomes" id="UP001243330">
    <property type="component" value="Unassembled WGS sequence"/>
</dbReference>